<dbReference type="AlphaFoldDB" id="A0A829D182"/>
<proteinExistence type="predicted"/>
<dbReference type="EMBL" id="AFJL02000059">
    <property type="protein sequence ID" value="EMY05972.1"/>
    <property type="molecule type" value="Genomic_DNA"/>
</dbReference>
<feature type="compositionally biased region" description="Basic residues" evidence="1">
    <location>
        <begin position="75"/>
        <end position="92"/>
    </location>
</feature>
<feature type="region of interest" description="Disordered" evidence="1">
    <location>
        <begin position="1"/>
        <end position="31"/>
    </location>
</feature>
<accession>A0A829D182</accession>
<sequence length="92" mass="10896">MNIKKKQTTENKSVKSNRKKKTFDKTKKERTDGFRENEIGKKILKYIQSRAGSVIQFKDLNAKILREENQNSYGKKGKNGSFKKKKGRYWKH</sequence>
<evidence type="ECO:0000256" key="1">
    <source>
        <dbReference type="SAM" id="MobiDB-lite"/>
    </source>
</evidence>
<protein>
    <submittedName>
        <fullName evidence="2">Uncharacterized protein</fullName>
    </submittedName>
</protein>
<comment type="caution">
    <text evidence="2">The sequence shown here is derived from an EMBL/GenBank/DDBJ whole genome shotgun (WGS) entry which is preliminary data.</text>
</comment>
<feature type="region of interest" description="Disordered" evidence="1">
    <location>
        <begin position="66"/>
        <end position="92"/>
    </location>
</feature>
<gene>
    <name evidence="2" type="ORF">LEP1GSC029_2499</name>
</gene>
<reference evidence="2 3" key="1">
    <citation type="submission" date="2013-02" db="EMBL/GenBank/DDBJ databases">
        <authorList>
            <person name="Harkins D.M."/>
            <person name="Durkin A.S."/>
            <person name="Brinkac L.M."/>
            <person name="Haft D.H."/>
            <person name="Selengut J.D."/>
            <person name="Sanka R."/>
            <person name="DePew J."/>
            <person name="Purushe J."/>
            <person name="Whelen A.C."/>
            <person name="Vinetz J.M."/>
            <person name="Sutton G.G."/>
            <person name="Nierman W.C."/>
            <person name="Fouts D.E."/>
        </authorList>
    </citation>
    <scope>NUCLEOTIDE SEQUENCE [LARGE SCALE GENOMIC DNA]</scope>
    <source>
        <strain evidence="2 3">2002000626</strain>
    </source>
</reference>
<organism evidence="2 3">
    <name type="scientific">Leptospira interrogans str. 2002000626</name>
    <dbReference type="NCBI Taxonomy" id="996803"/>
    <lineage>
        <taxon>Bacteria</taxon>
        <taxon>Pseudomonadati</taxon>
        <taxon>Spirochaetota</taxon>
        <taxon>Spirochaetia</taxon>
        <taxon>Leptospirales</taxon>
        <taxon>Leptospiraceae</taxon>
        <taxon>Leptospira</taxon>
    </lineage>
</organism>
<dbReference type="Proteomes" id="UP000012329">
    <property type="component" value="Unassembled WGS sequence"/>
</dbReference>
<evidence type="ECO:0000313" key="2">
    <source>
        <dbReference type="EMBL" id="EMY05972.1"/>
    </source>
</evidence>
<name>A0A829D182_LEPIR</name>
<evidence type="ECO:0000313" key="3">
    <source>
        <dbReference type="Proteomes" id="UP000012329"/>
    </source>
</evidence>